<dbReference type="EMBL" id="BK015386">
    <property type="protein sequence ID" value="DAE04369.1"/>
    <property type="molecule type" value="Genomic_DNA"/>
</dbReference>
<keyword evidence="1" id="KW-1133">Transmembrane helix</keyword>
<keyword evidence="1" id="KW-0472">Membrane</keyword>
<organism evidence="2">
    <name type="scientific">Siphoviridae sp. ctc6d98</name>
    <dbReference type="NCBI Taxonomy" id="2825569"/>
    <lineage>
        <taxon>Viruses</taxon>
        <taxon>Duplodnaviria</taxon>
        <taxon>Heunggongvirae</taxon>
        <taxon>Uroviricota</taxon>
        <taxon>Caudoviricetes</taxon>
    </lineage>
</organism>
<feature type="transmembrane region" description="Helical" evidence="1">
    <location>
        <begin position="27"/>
        <end position="43"/>
    </location>
</feature>
<reference evidence="2" key="1">
    <citation type="journal article" date="2021" name="Proc. Natl. Acad. Sci. U.S.A.">
        <title>A Catalog of Tens of Thousands of Viruses from Human Metagenomes Reveals Hidden Associations with Chronic Diseases.</title>
        <authorList>
            <person name="Tisza M.J."/>
            <person name="Buck C.B."/>
        </authorList>
    </citation>
    <scope>NUCLEOTIDE SEQUENCE</scope>
    <source>
        <strain evidence="2">Ctc6d98</strain>
    </source>
</reference>
<protein>
    <submittedName>
        <fullName evidence="2">Uncharacterized protein</fullName>
    </submittedName>
</protein>
<sequence length="237" mass="25250">MENYGMSPADYAAVSGNNRGGVFGGDGAWWIIILFLFAMFGGWNNGWGNNGTNGAGFQGYATRADINEGFALNGLENGIRGIQQGLCDSTYALNNGMMQGFCGVEKGFNSLSSQLADCCCQNREAIAQVRYDMATQSCATNNVIQSAARDIIDSTNAGTRAILDKMCQQEIDALKSRNADLLADVNALRFAQSQTAQNQFITQVGSDIVNRLQPTPTPAYIVQNPNCCGSTLGTCGC</sequence>
<proteinExistence type="predicted"/>
<name>A0A8S5PDA6_9CAUD</name>
<accession>A0A8S5PDA6</accession>
<evidence type="ECO:0000256" key="1">
    <source>
        <dbReference type="SAM" id="Phobius"/>
    </source>
</evidence>
<keyword evidence="1" id="KW-0812">Transmembrane</keyword>
<evidence type="ECO:0000313" key="2">
    <source>
        <dbReference type="EMBL" id="DAE04369.1"/>
    </source>
</evidence>